<dbReference type="EMBL" id="KM017070">
    <property type="protein sequence ID" value="AJW29420.1"/>
    <property type="molecule type" value="Genomic_DNA"/>
</dbReference>
<geneLocation type="plasmid" evidence="1">
    <name>201</name>
</geneLocation>
<name>A0A0D4ZZF5_9SPHN</name>
<protein>
    <submittedName>
        <fullName evidence="1">Uncharacterized protein</fullName>
    </submittedName>
</protein>
<gene>
    <name evidence="1" type="ORF">plasmid201_232</name>
</gene>
<accession>A0A0D4ZZF5</accession>
<dbReference type="AlphaFoldDB" id="A0A0D4ZZF5"/>
<proteinExistence type="predicted"/>
<reference evidence="1" key="1">
    <citation type="submission" date="2014-06" db="EMBL/GenBank/DDBJ databases">
        <title>Molecular and ecological studies on carbamate pesticide degrading bacteria isolated from agricultural soils.</title>
        <authorList>
            <person name="Kim D.-U."/>
            <person name="Ka J.-O."/>
        </authorList>
    </citation>
    <scope>NUCLEOTIDE SEQUENCE</scope>
    <source>
        <strain evidence="1">NS2</strain>
        <plasmid evidence="1">201</plasmid>
    </source>
</reference>
<evidence type="ECO:0000313" key="1">
    <source>
        <dbReference type="EMBL" id="AJW29420.1"/>
    </source>
</evidence>
<organism evidence="1">
    <name type="scientific">Sphingomonas sp. NS2</name>
    <dbReference type="NCBI Taxonomy" id="908605"/>
    <lineage>
        <taxon>Bacteria</taxon>
        <taxon>Pseudomonadati</taxon>
        <taxon>Pseudomonadota</taxon>
        <taxon>Alphaproteobacteria</taxon>
        <taxon>Sphingomonadales</taxon>
        <taxon>Sphingomonadaceae</taxon>
        <taxon>Sphingomonas</taxon>
    </lineage>
</organism>
<keyword evidence="1" id="KW-0614">Plasmid</keyword>
<sequence>MFQQPDLFEPRETAPTLGSLPDLIDRISQVSKRPRYAFMVLNLIYKAVGQGDSIGPYVRYDGALLPVRDWLCEALIPLAQKDGRRRTLIDAVRADLVTKGQLPEDPVAAEARIAEEIKARIVRSGRTSISRAASDLVRAGLLRRHYKGFRVDHANRGAQREAVYTITPEAKRALGRVH</sequence>